<protein>
    <submittedName>
        <fullName evidence="4">Germination protein YpeB</fullName>
    </submittedName>
</protein>
<dbReference type="RefSeq" id="WP_134339010.1">
    <property type="nucleotide sequence ID" value="NZ_SOPW01000003.1"/>
</dbReference>
<comment type="caution">
    <text evidence="4">The sequence shown here is derived from an EMBL/GenBank/DDBJ whole genome shotgun (WGS) entry which is preliminary data.</text>
</comment>
<dbReference type="InterPro" id="IPR048402">
    <property type="entry name" value="YpeB_N"/>
</dbReference>
<dbReference type="AlphaFoldDB" id="A0A4Y8ITB8"/>
<gene>
    <name evidence="4" type="primary">ypeB</name>
    <name evidence="4" type="ORF">E3U55_03825</name>
</gene>
<evidence type="ECO:0000313" key="5">
    <source>
        <dbReference type="Proteomes" id="UP000297975"/>
    </source>
</evidence>
<feature type="domain" description="Sporulation protein YpeB N-terminal" evidence="3">
    <location>
        <begin position="27"/>
        <end position="162"/>
    </location>
</feature>
<name>A0A4Y8ITB8_9BACI</name>
<sequence length="447" mass="51308">MIRWILYIVLLIGFIGSVIYGYQEHQEKNAILIQAENNYQRAFHDLTYRVDLLNDKISTVMAMNTPENLSPQLTEIWKISSEAQADVGQLPLTLLPFNKTEEFLTNLGEFSYRVAVRDLDEKPLNEKEMELLSQLHQNSNEIKNELRTVQHQVLNKGLRWMDVEVALATNEPSDNTIIDGLKTIEKNSEEFNSTDNEGVFTLNNKSENEQIKLTGREYNESEVEEIVRKQFELDQNVELQVTETGEGSNISMYNVSFETGELHGYAEVTKQGANMISYMLTREIGDSQISLNKGMKQAQELLEGLGYEQVEMVESSQYERVGVFRFVRVEDDVYYYPDSLQVKVALDNGDIVGLSARDYIINTTAREDVNFEDNLSVEEAKEYVNPNIKILDTRKAVIQNDLGDEVLCYELIGTLNDQTYRVYINVNDGFEEKVEKLQQSEQLYGVD</sequence>
<feature type="domain" description="Sporulation protein YpeB PepSY1 and PepSY2" evidence="2">
    <location>
        <begin position="179"/>
        <end position="367"/>
    </location>
</feature>
<dbReference type="EMBL" id="SOPW01000003">
    <property type="protein sequence ID" value="TFB23951.1"/>
    <property type="molecule type" value="Genomic_DNA"/>
</dbReference>
<evidence type="ECO:0000256" key="1">
    <source>
        <dbReference type="SAM" id="Coils"/>
    </source>
</evidence>
<keyword evidence="5" id="KW-1185">Reference proteome</keyword>
<feature type="coiled-coil region" evidence="1">
    <location>
        <begin position="125"/>
        <end position="152"/>
    </location>
</feature>
<evidence type="ECO:0000259" key="2">
    <source>
        <dbReference type="Pfam" id="PF14620"/>
    </source>
</evidence>
<dbReference type="OrthoDB" id="2372097at2"/>
<dbReference type="InterPro" id="IPR014239">
    <property type="entry name" value="YpeB_PepSY1-2"/>
</dbReference>
<dbReference type="NCBIfam" id="TIGR02889">
    <property type="entry name" value="spore_YpeB"/>
    <property type="match status" value="1"/>
</dbReference>
<evidence type="ECO:0000313" key="4">
    <source>
        <dbReference type="EMBL" id="TFB23951.1"/>
    </source>
</evidence>
<dbReference type="Pfam" id="PF14620">
    <property type="entry name" value="YPEB_PepSY1-2"/>
    <property type="match status" value="1"/>
</dbReference>
<organism evidence="4 5">
    <name type="scientific">Filobacillus milosensis</name>
    <dbReference type="NCBI Taxonomy" id="94137"/>
    <lineage>
        <taxon>Bacteria</taxon>
        <taxon>Bacillati</taxon>
        <taxon>Bacillota</taxon>
        <taxon>Bacilli</taxon>
        <taxon>Bacillales</taxon>
        <taxon>Bacillaceae</taxon>
        <taxon>Filobacillus</taxon>
    </lineage>
</organism>
<keyword evidence="1" id="KW-0175">Coiled coil</keyword>
<accession>A0A4Y8ITB8</accession>
<proteinExistence type="predicted"/>
<reference evidence="4 5" key="1">
    <citation type="submission" date="2019-03" db="EMBL/GenBank/DDBJ databases">
        <authorList>
            <person name="He R.-H."/>
        </authorList>
    </citation>
    <scope>NUCLEOTIDE SEQUENCE [LARGE SCALE GENOMIC DNA]</scope>
    <source>
        <strain evidence="5">SH 714</strain>
    </source>
</reference>
<evidence type="ECO:0000259" key="3">
    <source>
        <dbReference type="Pfam" id="PF20769"/>
    </source>
</evidence>
<dbReference type="Proteomes" id="UP000297975">
    <property type="component" value="Unassembled WGS sequence"/>
</dbReference>
<dbReference type="Pfam" id="PF20769">
    <property type="entry name" value="YPEB_N"/>
    <property type="match status" value="1"/>
</dbReference>
<dbReference type="GO" id="GO:0009847">
    <property type="term" value="P:spore germination"/>
    <property type="evidence" value="ECO:0007669"/>
    <property type="project" value="InterPro"/>
</dbReference>